<dbReference type="AlphaFoldDB" id="A0A3B0SS52"/>
<evidence type="ECO:0000313" key="1">
    <source>
        <dbReference type="EMBL" id="VAW08328.1"/>
    </source>
</evidence>
<sequence length="241" mass="25395">MYKFLGVMAVATVLASSAAAQNSLSGAASPPVVANPTTLISDFDVQSVGPILDELGVVWRAVATEGGGAAIVANAGGALNFYMQPSACRVNGTSKCIGVLIFSPYEGDANSQTVRAFNDRYPFTRTALNGSDGAFITRYEIADFGIPRGNVAASLLNFFTLASRFHAELASAGRTVSLEGYSGDLAAASLNRKGLVHLTGAIEAAPAMSERHNKSFDEATDDILRLIELEDLPRNKIKNFK</sequence>
<proteinExistence type="predicted"/>
<name>A0A3B0SS52_9ZZZZ</name>
<gene>
    <name evidence="1" type="ORF">MNBD_ALPHA05-1279</name>
</gene>
<evidence type="ECO:0008006" key="2">
    <source>
        <dbReference type="Google" id="ProtNLM"/>
    </source>
</evidence>
<organism evidence="1">
    <name type="scientific">hydrothermal vent metagenome</name>
    <dbReference type="NCBI Taxonomy" id="652676"/>
    <lineage>
        <taxon>unclassified sequences</taxon>
        <taxon>metagenomes</taxon>
        <taxon>ecological metagenomes</taxon>
    </lineage>
</organism>
<protein>
    <recommendedName>
        <fullName evidence="2">YbjN domain-containing protein</fullName>
    </recommendedName>
</protein>
<reference evidence="1" key="1">
    <citation type="submission" date="2018-06" db="EMBL/GenBank/DDBJ databases">
        <authorList>
            <person name="Zhirakovskaya E."/>
        </authorList>
    </citation>
    <scope>NUCLEOTIDE SEQUENCE</scope>
</reference>
<accession>A0A3B0SS52</accession>
<dbReference type="EMBL" id="UOEH01000651">
    <property type="protein sequence ID" value="VAW08328.1"/>
    <property type="molecule type" value="Genomic_DNA"/>
</dbReference>